<comment type="caution">
    <text evidence="1">The sequence shown here is derived from an EMBL/GenBank/DDBJ whole genome shotgun (WGS) entry which is preliminary data.</text>
</comment>
<dbReference type="EMBL" id="BARS01046690">
    <property type="protein sequence ID" value="GAG31880.1"/>
    <property type="molecule type" value="Genomic_DNA"/>
</dbReference>
<sequence length="75" mass="7463">GADVFTGYAMSVDSAGLTKTFLATPSDTTFTWNGGTTGGDIDSIIKCTIVAANTWYVEAVCFGAGGGAGATPFSA</sequence>
<reference evidence="1" key="1">
    <citation type="journal article" date="2014" name="Front. Microbiol.">
        <title>High frequency of phylogenetically diverse reductive dehalogenase-homologous genes in deep subseafloor sedimentary metagenomes.</title>
        <authorList>
            <person name="Kawai M."/>
            <person name="Futagami T."/>
            <person name="Toyoda A."/>
            <person name="Takaki Y."/>
            <person name="Nishi S."/>
            <person name="Hori S."/>
            <person name="Arai W."/>
            <person name="Tsubouchi T."/>
            <person name="Morono Y."/>
            <person name="Uchiyama I."/>
            <person name="Ito T."/>
            <person name="Fujiyama A."/>
            <person name="Inagaki F."/>
            <person name="Takami H."/>
        </authorList>
    </citation>
    <scope>NUCLEOTIDE SEQUENCE</scope>
    <source>
        <strain evidence="1">Expedition CK06-06</strain>
    </source>
</reference>
<gene>
    <name evidence="1" type="ORF">S01H1_70233</name>
</gene>
<accession>X0WML3</accession>
<protein>
    <submittedName>
        <fullName evidence="1">Uncharacterized protein</fullName>
    </submittedName>
</protein>
<evidence type="ECO:0000313" key="1">
    <source>
        <dbReference type="EMBL" id="GAG31880.1"/>
    </source>
</evidence>
<dbReference type="AlphaFoldDB" id="X0WML3"/>
<name>X0WML3_9ZZZZ</name>
<proteinExistence type="predicted"/>
<organism evidence="1">
    <name type="scientific">marine sediment metagenome</name>
    <dbReference type="NCBI Taxonomy" id="412755"/>
    <lineage>
        <taxon>unclassified sequences</taxon>
        <taxon>metagenomes</taxon>
        <taxon>ecological metagenomes</taxon>
    </lineage>
</organism>
<feature type="non-terminal residue" evidence="1">
    <location>
        <position position="1"/>
    </location>
</feature>